<dbReference type="PANTHER" id="PTHR12176:SF79">
    <property type="entry name" value="METHYLTRANSFERASE TYPE 11 DOMAIN-CONTAINING PROTEIN"/>
    <property type="match status" value="1"/>
</dbReference>
<feature type="compositionally biased region" description="Basic residues" evidence="4">
    <location>
        <begin position="1"/>
        <end position="19"/>
    </location>
</feature>
<dbReference type="PANTHER" id="PTHR12176">
    <property type="entry name" value="SAM-DEPENDENT METHYLTRANSFERASE SUPERFAMILY PROTEIN"/>
    <property type="match status" value="1"/>
</dbReference>
<evidence type="ECO:0000256" key="3">
    <source>
        <dbReference type="ARBA" id="ARBA00022679"/>
    </source>
</evidence>
<dbReference type="Pfam" id="PF13649">
    <property type="entry name" value="Methyltransf_25"/>
    <property type="match status" value="1"/>
</dbReference>
<dbReference type="GO" id="GO:0008168">
    <property type="term" value="F:methyltransferase activity"/>
    <property type="evidence" value="ECO:0007669"/>
    <property type="project" value="UniProtKB-KW"/>
</dbReference>
<evidence type="ECO:0000259" key="5">
    <source>
        <dbReference type="Pfam" id="PF13649"/>
    </source>
</evidence>
<dbReference type="EMBL" id="ABEU02000007">
    <property type="status" value="NOT_ANNOTATED_CDS"/>
    <property type="molecule type" value="Genomic_DNA"/>
</dbReference>
<evidence type="ECO:0000313" key="6">
    <source>
        <dbReference type="EnsemblPlants" id="Pp3c7_22960V3.2"/>
    </source>
</evidence>
<comment type="similarity">
    <text evidence="1">Belongs to the methyltransferase superfamily.</text>
</comment>
<evidence type="ECO:0000256" key="4">
    <source>
        <dbReference type="SAM" id="MobiDB-lite"/>
    </source>
</evidence>
<dbReference type="InterPro" id="IPR041698">
    <property type="entry name" value="Methyltransf_25"/>
</dbReference>
<dbReference type="EnsemblPlants" id="Pp3c7_22960V3.2">
    <property type="protein sequence ID" value="Pp3c7_22960V3.2"/>
    <property type="gene ID" value="Pp3c7_22960"/>
</dbReference>
<evidence type="ECO:0000313" key="7">
    <source>
        <dbReference type="Proteomes" id="UP000006727"/>
    </source>
</evidence>
<reference evidence="6 7" key="2">
    <citation type="journal article" date="2018" name="Plant J.">
        <title>The Physcomitrella patens chromosome-scale assembly reveals moss genome structure and evolution.</title>
        <authorList>
            <person name="Lang D."/>
            <person name="Ullrich K.K."/>
            <person name="Murat F."/>
            <person name="Fuchs J."/>
            <person name="Jenkins J."/>
            <person name="Haas F.B."/>
            <person name="Piednoel M."/>
            <person name="Gundlach H."/>
            <person name="Van Bel M."/>
            <person name="Meyberg R."/>
            <person name="Vives C."/>
            <person name="Morata J."/>
            <person name="Symeonidi A."/>
            <person name="Hiss M."/>
            <person name="Muchero W."/>
            <person name="Kamisugi Y."/>
            <person name="Saleh O."/>
            <person name="Blanc G."/>
            <person name="Decker E.L."/>
            <person name="van Gessel N."/>
            <person name="Grimwood J."/>
            <person name="Hayes R.D."/>
            <person name="Graham S.W."/>
            <person name="Gunter L.E."/>
            <person name="McDaniel S.F."/>
            <person name="Hoernstein S.N.W."/>
            <person name="Larsson A."/>
            <person name="Li F.W."/>
            <person name="Perroud P.F."/>
            <person name="Phillips J."/>
            <person name="Ranjan P."/>
            <person name="Rokshar D.S."/>
            <person name="Rothfels C.J."/>
            <person name="Schneider L."/>
            <person name="Shu S."/>
            <person name="Stevenson D.W."/>
            <person name="Thummler F."/>
            <person name="Tillich M."/>
            <person name="Villarreal Aguilar J.C."/>
            <person name="Widiez T."/>
            <person name="Wong G.K."/>
            <person name="Wymore A."/>
            <person name="Zhang Y."/>
            <person name="Zimmer A.D."/>
            <person name="Quatrano R.S."/>
            <person name="Mayer K.F.X."/>
            <person name="Goodstein D."/>
            <person name="Casacuberta J.M."/>
            <person name="Vandepoele K."/>
            <person name="Reski R."/>
            <person name="Cuming A.C."/>
            <person name="Tuskan G.A."/>
            <person name="Maumus F."/>
            <person name="Salse J."/>
            <person name="Schmutz J."/>
            <person name="Rensing S.A."/>
        </authorList>
    </citation>
    <scope>NUCLEOTIDE SEQUENCE [LARGE SCALE GENOMIC DNA]</scope>
    <source>
        <strain evidence="6 7">cv. Gransden 2004</strain>
    </source>
</reference>
<keyword evidence="7" id="KW-1185">Reference proteome</keyword>
<proteinExistence type="inferred from homology"/>
<dbReference type="Proteomes" id="UP000006727">
    <property type="component" value="Chromosome 7"/>
</dbReference>
<dbReference type="Gene3D" id="3.40.50.150">
    <property type="entry name" value="Vaccinia Virus protein VP39"/>
    <property type="match status" value="1"/>
</dbReference>
<dbReference type="GO" id="GO:0032259">
    <property type="term" value="P:methylation"/>
    <property type="evidence" value="ECO:0007669"/>
    <property type="project" value="UniProtKB-KW"/>
</dbReference>
<feature type="region of interest" description="Disordered" evidence="4">
    <location>
        <begin position="1"/>
        <end position="24"/>
    </location>
</feature>
<dbReference type="AlphaFoldDB" id="A0A7I4FTH1"/>
<keyword evidence="2" id="KW-0489">Methyltransferase</keyword>
<dbReference type="InParanoid" id="A0A7I4FTH1"/>
<name>A0A7I4FTH1_PHYPA</name>
<keyword evidence="3" id="KW-0808">Transferase</keyword>
<organism evidence="6 7">
    <name type="scientific">Physcomitrium patens</name>
    <name type="common">Spreading-leaved earth moss</name>
    <name type="synonym">Physcomitrella patens</name>
    <dbReference type="NCBI Taxonomy" id="3218"/>
    <lineage>
        <taxon>Eukaryota</taxon>
        <taxon>Viridiplantae</taxon>
        <taxon>Streptophyta</taxon>
        <taxon>Embryophyta</taxon>
        <taxon>Bryophyta</taxon>
        <taxon>Bryophytina</taxon>
        <taxon>Bryopsida</taxon>
        <taxon>Funariidae</taxon>
        <taxon>Funariales</taxon>
        <taxon>Funariaceae</taxon>
        <taxon>Physcomitrium</taxon>
    </lineage>
</organism>
<accession>A0A7I4FTH1</accession>
<reference evidence="6" key="3">
    <citation type="submission" date="2020-12" db="UniProtKB">
        <authorList>
            <consortium name="EnsemblPlants"/>
        </authorList>
    </citation>
    <scope>IDENTIFICATION</scope>
</reference>
<evidence type="ECO:0000256" key="1">
    <source>
        <dbReference type="ARBA" id="ARBA00008361"/>
    </source>
</evidence>
<protein>
    <recommendedName>
        <fullName evidence="5">Methyltransferase domain-containing protein</fullName>
    </recommendedName>
</protein>
<evidence type="ECO:0000256" key="2">
    <source>
        <dbReference type="ARBA" id="ARBA00022603"/>
    </source>
</evidence>
<reference evidence="6 7" key="1">
    <citation type="journal article" date="2008" name="Science">
        <title>The Physcomitrella genome reveals evolutionary insights into the conquest of land by plants.</title>
        <authorList>
            <person name="Rensing S."/>
            <person name="Lang D."/>
            <person name="Zimmer A."/>
            <person name="Terry A."/>
            <person name="Salamov A."/>
            <person name="Shapiro H."/>
            <person name="Nishiyama T."/>
            <person name="Perroud P.-F."/>
            <person name="Lindquist E."/>
            <person name="Kamisugi Y."/>
            <person name="Tanahashi T."/>
            <person name="Sakakibara K."/>
            <person name="Fujita T."/>
            <person name="Oishi K."/>
            <person name="Shin-I T."/>
            <person name="Kuroki Y."/>
            <person name="Toyoda A."/>
            <person name="Suzuki Y."/>
            <person name="Hashimoto A."/>
            <person name="Yamaguchi K."/>
            <person name="Sugano A."/>
            <person name="Kohara Y."/>
            <person name="Fujiyama A."/>
            <person name="Anterola A."/>
            <person name="Aoki S."/>
            <person name="Ashton N."/>
            <person name="Barbazuk W.B."/>
            <person name="Barker E."/>
            <person name="Bennetzen J."/>
            <person name="Bezanilla M."/>
            <person name="Blankenship R."/>
            <person name="Cho S.H."/>
            <person name="Dutcher S."/>
            <person name="Estelle M."/>
            <person name="Fawcett J.A."/>
            <person name="Gundlach H."/>
            <person name="Hanada K."/>
            <person name="Heyl A."/>
            <person name="Hicks K.A."/>
            <person name="Hugh J."/>
            <person name="Lohr M."/>
            <person name="Mayer K."/>
            <person name="Melkozernov A."/>
            <person name="Murata T."/>
            <person name="Nelson D."/>
            <person name="Pils B."/>
            <person name="Prigge M."/>
            <person name="Reiss B."/>
            <person name="Renner T."/>
            <person name="Rombauts S."/>
            <person name="Rushton P."/>
            <person name="Sanderfoot A."/>
            <person name="Schween G."/>
            <person name="Shiu S.-H."/>
            <person name="Stueber K."/>
            <person name="Theodoulou F.L."/>
            <person name="Tu H."/>
            <person name="Van de Peer Y."/>
            <person name="Verrier P.J."/>
            <person name="Waters E."/>
            <person name="Wood A."/>
            <person name="Yang L."/>
            <person name="Cove D."/>
            <person name="Cuming A."/>
            <person name="Hasebe M."/>
            <person name="Lucas S."/>
            <person name="Mishler D.B."/>
            <person name="Reski R."/>
            <person name="Grigoriev I."/>
            <person name="Quatrano R.S."/>
            <person name="Boore J.L."/>
        </authorList>
    </citation>
    <scope>NUCLEOTIDE SEQUENCE [LARGE SCALE GENOMIC DNA]</scope>
    <source>
        <strain evidence="6 7">cv. Gransden 2004</strain>
    </source>
</reference>
<dbReference type="InterPro" id="IPR029063">
    <property type="entry name" value="SAM-dependent_MTases_sf"/>
</dbReference>
<sequence length="155" mass="17978">MAPKKKKGEGKKAGRRKEKGFKGPGKILAYHDEEYWNSRYANQPEPFDWYQSYKELKGLFEMYLPKDNKILNAGCGNGMLGEDMVRDGYLDVVNVDNSSTCFDQLNLRYKGNKDIPSAFTWFRQDMKDLKMFKDFSMDHVIDKGFLDSILVSIFS</sequence>
<dbReference type="InterPro" id="IPR051419">
    <property type="entry name" value="Lys/N-term_MeTrsfase_sf"/>
</dbReference>
<dbReference type="Gramene" id="Pp3c7_22960V3.2">
    <property type="protein sequence ID" value="Pp3c7_22960V3.2"/>
    <property type="gene ID" value="Pp3c7_22960"/>
</dbReference>
<dbReference type="SUPFAM" id="SSF53335">
    <property type="entry name" value="S-adenosyl-L-methionine-dependent methyltransferases"/>
    <property type="match status" value="1"/>
</dbReference>
<feature type="domain" description="Methyltransferase" evidence="5">
    <location>
        <begin position="70"/>
        <end position="142"/>
    </location>
</feature>